<gene>
    <name evidence="1" type="ORF">SAMN05421858_0984</name>
</gene>
<keyword evidence="2" id="KW-1185">Reference proteome</keyword>
<proteinExistence type="predicted"/>
<organism evidence="1 2">
    <name type="scientific">Haladaptatus litoreus</name>
    <dbReference type="NCBI Taxonomy" id="553468"/>
    <lineage>
        <taxon>Archaea</taxon>
        <taxon>Methanobacteriati</taxon>
        <taxon>Methanobacteriota</taxon>
        <taxon>Stenosarchaea group</taxon>
        <taxon>Halobacteria</taxon>
        <taxon>Halobacteriales</taxon>
        <taxon>Haladaptataceae</taxon>
        <taxon>Haladaptatus</taxon>
    </lineage>
</organism>
<dbReference type="Pfam" id="PF24333">
    <property type="entry name" value="DUF7501"/>
    <property type="match status" value="1"/>
</dbReference>
<sequence>MSYETQPAQATSWTNPERCPFCDATLEDGGWGFIAHVRATPSCKTEYDMWREQIAGDMGGEWGG</sequence>
<evidence type="ECO:0000313" key="2">
    <source>
        <dbReference type="Proteomes" id="UP000186914"/>
    </source>
</evidence>
<accession>A0A1N6X4U2</accession>
<dbReference type="OrthoDB" id="179461at2157"/>
<reference evidence="2" key="1">
    <citation type="submission" date="2017-01" db="EMBL/GenBank/DDBJ databases">
        <authorList>
            <person name="Varghese N."/>
            <person name="Submissions S."/>
        </authorList>
    </citation>
    <scope>NUCLEOTIDE SEQUENCE [LARGE SCALE GENOMIC DNA]</scope>
    <source>
        <strain evidence="2">CGMCC 1.7737</strain>
    </source>
</reference>
<dbReference type="InterPro" id="IPR055924">
    <property type="entry name" value="DUF7501"/>
</dbReference>
<dbReference type="RefSeq" id="WP_076428473.1">
    <property type="nucleotide sequence ID" value="NZ_FTNO01000001.1"/>
</dbReference>
<dbReference type="EMBL" id="FTNO01000001">
    <property type="protein sequence ID" value="SIQ97317.1"/>
    <property type="molecule type" value="Genomic_DNA"/>
</dbReference>
<dbReference type="Proteomes" id="UP000186914">
    <property type="component" value="Unassembled WGS sequence"/>
</dbReference>
<evidence type="ECO:0000313" key="1">
    <source>
        <dbReference type="EMBL" id="SIQ97317.1"/>
    </source>
</evidence>
<dbReference type="AlphaFoldDB" id="A0A1N6X4U2"/>
<name>A0A1N6X4U2_9EURY</name>
<protein>
    <submittedName>
        <fullName evidence="1">Uncharacterized protein</fullName>
    </submittedName>
</protein>